<dbReference type="Pfam" id="PF13727">
    <property type="entry name" value="CoA_binding_3"/>
    <property type="match status" value="1"/>
</dbReference>
<reference evidence="4 5" key="2">
    <citation type="journal article" date="2012" name="PLoS ONE">
        <title>An ancient pathway combining carbon dioxide fixation with the generation and utilization of a sodium ion gradient for ATP synthesis.</title>
        <authorList>
            <person name="Poehlein A."/>
            <person name="Schmidt S."/>
            <person name="Kaster A.K."/>
            <person name="Goenrich M."/>
            <person name="Vollmers J."/>
            <person name="Thurmer A."/>
            <person name="Bertsch J."/>
            <person name="Schuchmann K."/>
            <person name="Voigt B."/>
            <person name="Hecker M."/>
            <person name="Daniel R."/>
            <person name="Thauer R.K."/>
            <person name="Gottschalk G."/>
            <person name="Muller V."/>
        </authorList>
    </citation>
    <scope>NUCLEOTIDE SEQUENCE [LARGE SCALE GENOMIC DNA]</scope>
    <source>
        <strain evidence="5">ATCC 29683 / DSM 1030 / JCM 2381 / KCTC 1655 / WB1</strain>
    </source>
</reference>
<reference evidence="5" key="1">
    <citation type="submission" date="2011-07" db="EMBL/GenBank/DDBJ databases">
        <title>Complete genome sequence of Acetobacterium woodii.</title>
        <authorList>
            <person name="Poehlein A."/>
            <person name="Schmidt S."/>
            <person name="Kaster A.-K."/>
            <person name="Goenrich M."/>
            <person name="Vollmers J."/>
            <person name="Thuermer A."/>
            <person name="Gottschalk G."/>
            <person name="Thauer R.K."/>
            <person name="Daniel R."/>
            <person name="Mueller V."/>
        </authorList>
    </citation>
    <scope>NUCLEOTIDE SEQUENCE [LARGE SCALE GENOMIC DNA]</scope>
    <source>
        <strain evidence="5">ATCC 29683 / DSM 1030 / JCM 2381 / KCTC 1655 / WB1</strain>
    </source>
</reference>
<accession>H6LKS1</accession>
<dbReference type="STRING" id="931626.Awo_c20870"/>
<gene>
    <name evidence="4" type="primary">capD</name>
    <name evidence="4" type="ordered locus">Awo_c20870</name>
</gene>
<dbReference type="Gene3D" id="3.40.50.720">
    <property type="entry name" value="NAD(P)-binding Rossmann-like Domain"/>
    <property type="match status" value="2"/>
</dbReference>
<evidence type="ECO:0000256" key="1">
    <source>
        <dbReference type="ARBA" id="ARBA00007430"/>
    </source>
</evidence>
<dbReference type="eggNOG" id="COG1086">
    <property type="taxonomic scope" value="Bacteria"/>
</dbReference>
<keyword evidence="2" id="KW-0472">Membrane</keyword>
<dbReference type="KEGG" id="awo:Awo_c20870"/>
<dbReference type="RefSeq" id="WP_014356463.1">
    <property type="nucleotide sequence ID" value="NC_016894.1"/>
</dbReference>
<comment type="similarity">
    <text evidence="1">Belongs to the polysaccharide synthase family.</text>
</comment>
<name>H6LKS1_ACEWD</name>
<evidence type="ECO:0000313" key="5">
    <source>
        <dbReference type="Proteomes" id="UP000007177"/>
    </source>
</evidence>
<sequence>MKKKTSRQLFLVVTDILLVNIAFLLALLLHYEGHIPIAIRTIYLNSFIILTIGKILIYRYFELYSSLWSYASVDEFMKILIAGFVTNVFSTVYLILMGAQLFFGVYITAMILEVGFIGGVRFSYRLLRNLKNKNLFNKQEHEKKILIIGSGSTATLIATEIRNHASNYGQVIGFIDDDENKLNKSISGVKVLGNYHDIYGIVYKYHINEIIIAVPTAGPYTVRMVIAECKRTDAKVRIMPGIREVIDGQVSLNKIRGVEIEDLLGRDSVNLHVTEVISYIENKTILVTGGGGSIGSELCRQLAKFNPKKLVILDNYENNAYEIQNELIKEYGTKLNLEIIIASVRDRYNIFTIIGSLRPDVIFHAAAHKHVPLMEHSPREAIKNNAFGTRNVAEAAHEYDVERFVLISTDKAVNPTNIMGASKRICEMIIQGLAKKSKTKFTAVRFGNVLDSNGSVVPLFKKQIKEGGPVTVTHKDIIRYFMTIPEAAQLVIQSGAIAKGGEIFILDMGEPVKIYDLAVDLIKLSGLKLDEDIKIEITGLRPGEKLYEELLMDEEGLTDTKFEKIHIGKPIDIDYTELKKSLDELSQIVKLEDTNQLINTVKRIVPTYRNNTEVNKEKELN</sequence>
<evidence type="ECO:0000259" key="3">
    <source>
        <dbReference type="Pfam" id="PF02719"/>
    </source>
</evidence>
<feature type="domain" description="Polysaccharide biosynthesis protein CapD-like" evidence="3">
    <location>
        <begin position="285"/>
        <end position="568"/>
    </location>
</feature>
<dbReference type="EMBL" id="CP002987">
    <property type="protein sequence ID" value="AFA48863.1"/>
    <property type="molecule type" value="Genomic_DNA"/>
</dbReference>
<evidence type="ECO:0000313" key="4">
    <source>
        <dbReference type="EMBL" id="AFA48863.1"/>
    </source>
</evidence>
<feature type="transmembrane region" description="Helical" evidence="2">
    <location>
        <begin position="79"/>
        <end position="96"/>
    </location>
</feature>
<dbReference type="CDD" id="cd05237">
    <property type="entry name" value="UDP_invert_4-6DH_SDR_e"/>
    <property type="match status" value="1"/>
</dbReference>
<dbReference type="PANTHER" id="PTHR43318">
    <property type="entry name" value="UDP-N-ACETYLGLUCOSAMINE 4,6-DEHYDRATASE"/>
    <property type="match status" value="1"/>
</dbReference>
<keyword evidence="2" id="KW-1133">Transmembrane helix</keyword>
<dbReference type="Pfam" id="PF02719">
    <property type="entry name" value="Polysacc_synt_2"/>
    <property type="match status" value="1"/>
</dbReference>
<dbReference type="PANTHER" id="PTHR43318:SF1">
    <property type="entry name" value="POLYSACCHARIDE BIOSYNTHESIS PROTEIN EPSC-RELATED"/>
    <property type="match status" value="1"/>
</dbReference>
<organism evidence="4 5">
    <name type="scientific">Acetobacterium woodii (strain ATCC 29683 / DSM 1030 / JCM 2381 / KCTC 1655 / WB1)</name>
    <dbReference type="NCBI Taxonomy" id="931626"/>
    <lineage>
        <taxon>Bacteria</taxon>
        <taxon>Bacillati</taxon>
        <taxon>Bacillota</taxon>
        <taxon>Clostridia</taxon>
        <taxon>Eubacteriales</taxon>
        <taxon>Eubacteriaceae</taxon>
        <taxon>Acetobacterium</taxon>
    </lineage>
</organism>
<dbReference type="Proteomes" id="UP000007177">
    <property type="component" value="Chromosome"/>
</dbReference>
<dbReference type="InterPro" id="IPR051203">
    <property type="entry name" value="Polysaccharide_Synthase-Rel"/>
</dbReference>
<proteinExistence type="inferred from homology"/>
<feature type="transmembrane region" description="Helical" evidence="2">
    <location>
        <begin position="37"/>
        <end position="58"/>
    </location>
</feature>
<dbReference type="OrthoDB" id="9803111at2"/>
<dbReference type="InterPro" id="IPR003869">
    <property type="entry name" value="Polysac_CapD-like"/>
</dbReference>
<dbReference type="InterPro" id="IPR036291">
    <property type="entry name" value="NAD(P)-bd_dom_sf"/>
</dbReference>
<dbReference type="HOGENOM" id="CLU_013560_5_2_9"/>
<dbReference type="AlphaFoldDB" id="H6LKS1"/>
<feature type="transmembrane region" description="Helical" evidence="2">
    <location>
        <begin position="9"/>
        <end position="31"/>
    </location>
</feature>
<dbReference type="SUPFAM" id="SSF51735">
    <property type="entry name" value="NAD(P)-binding Rossmann-fold domains"/>
    <property type="match status" value="2"/>
</dbReference>
<keyword evidence="5" id="KW-1185">Reference proteome</keyword>
<keyword evidence="2" id="KW-0812">Transmembrane</keyword>
<evidence type="ECO:0000256" key="2">
    <source>
        <dbReference type="SAM" id="Phobius"/>
    </source>
</evidence>
<feature type="transmembrane region" description="Helical" evidence="2">
    <location>
        <begin position="102"/>
        <end position="124"/>
    </location>
</feature>
<protein>
    <submittedName>
        <fullName evidence="4">Capsular polysaccharide biosynthesis protein CapD</fullName>
    </submittedName>
</protein>